<organism evidence="8 9">
    <name type="scientific">Prochlorothrix hollandica PCC 9006 = CALU 1027</name>
    <dbReference type="NCBI Taxonomy" id="317619"/>
    <lineage>
        <taxon>Bacteria</taxon>
        <taxon>Bacillati</taxon>
        <taxon>Cyanobacteriota</taxon>
        <taxon>Cyanophyceae</taxon>
        <taxon>Prochlorotrichales</taxon>
        <taxon>Prochlorotrichaceae</taxon>
        <taxon>Prochlorothrix</taxon>
    </lineage>
</organism>
<dbReference type="GO" id="GO:0006353">
    <property type="term" value="P:DNA-templated transcription termination"/>
    <property type="evidence" value="ECO:0007669"/>
    <property type="project" value="UniProtKB-UniRule"/>
</dbReference>
<evidence type="ECO:0000313" key="9">
    <source>
        <dbReference type="Proteomes" id="UP000034681"/>
    </source>
</evidence>
<dbReference type="Proteomes" id="UP000034681">
    <property type="component" value="Unassembled WGS sequence"/>
</dbReference>
<accession>A0A0M2PY34</accession>
<dbReference type="Gene3D" id="1.10.940.10">
    <property type="entry name" value="NusB-like"/>
    <property type="match status" value="1"/>
</dbReference>
<dbReference type="GO" id="GO:0003723">
    <property type="term" value="F:RNA binding"/>
    <property type="evidence" value="ECO:0007669"/>
    <property type="project" value="UniProtKB-UniRule"/>
</dbReference>
<dbReference type="InterPro" id="IPR006027">
    <property type="entry name" value="NusB_RsmB_TIM44"/>
</dbReference>
<dbReference type="InterPro" id="IPR011605">
    <property type="entry name" value="NusB_fam"/>
</dbReference>
<dbReference type="PANTHER" id="PTHR11078:SF3">
    <property type="entry name" value="ANTITERMINATION NUSB DOMAIN-CONTAINING PROTEIN"/>
    <property type="match status" value="1"/>
</dbReference>
<dbReference type="GO" id="GO:0005829">
    <property type="term" value="C:cytosol"/>
    <property type="evidence" value="ECO:0007669"/>
    <property type="project" value="TreeGrafter"/>
</dbReference>
<dbReference type="HAMAP" id="MF_00073">
    <property type="entry name" value="NusB"/>
    <property type="match status" value="1"/>
</dbReference>
<evidence type="ECO:0000256" key="6">
    <source>
        <dbReference type="HAMAP-Rule" id="MF_00073"/>
    </source>
</evidence>
<dbReference type="RefSeq" id="WP_017711291.1">
    <property type="nucleotide sequence ID" value="NZ_KB235933.1"/>
</dbReference>
<dbReference type="eggNOG" id="COG0781">
    <property type="taxonomic scope" value="Bacteria"/>
</dbReference>
<keyword evidence="4 6" id="KW-0805">Transcription regulation</keyword>
<evidence type="ECO:0000256" key="5">
    <source>
        <dbReference type="ARBA" id="ARBA00023163"/>
    </source>
</evidence>
<dbReference type="SUPFAM" id="SSF48013">
    <property type="entry name" value="NusB-like"/>
    <property type="match status" value="1"/>
</dbReference>
<feature type="domain" description="NusB/RsmB/TIM44" evidence="7">
    <location>
        <begin position="102"/>
        <end position="202"/>
    </location>
</feature>
<dbReference type="NCBIfam" id="TIGR01951">
    <property type="entry name" value="nusB"/>
    <property type="match status" value="1"/>
</dbReference>
<dbReference type="STRING" id="317619.GCA_000332315_00644"/>
<evidence type="ECO:0000256" key="3">
    <source>
        <dbReference type="ARBA" id="ARBA00022884"/>
    </source>
</evidence>
<dbReference type="EMBL" id="AJTX02000004">
    <property type="protein sequence ID" value="KKI99992.1"/>
    <property type="molecule type" value="Genomic_DNA"/>
</dbReference>
<evidence type="ECO:0000256" key="2">
    <source>
        <dbReference type="ARBA" id="ARBA00022814"/>
    </source>
</evidence>
<dbReference type="GO" id="GO:0031564">
    <property type="term" value="P:transcription antitermination"/>
    <property type="evidence" value="ECO:0007669"/>
    <property type="project" value="UniProtKB-KW"/>
</dbReference>
<name>A0A0M2PY34_PROHO</name>
<sequence>MQRQPRRLARELALLVLGQTANRQANLTDESTLQSLLLATVRTLVMEAHDSLEAATTELTQGNEQLLNSNVQAPTLDSAKAMVQDAAALTQKAINQVGIALELPELIQMARQDDIRTFAITLCQEVHSQRSRLDAVLNQAMVDWQLSRLPRVDQDILRIAVAEILCLDIGHQVAINEAVELSKRYSDEEGRRLINGILRRVVQSLEAETLGEENTDPAAIADLS</sequence>
<dbReference type="Pfam" id="PF01029">
    <property type="entry name" value="NusB"/>
    <property type="match status" value="1"/>
</dbReference>
<evidence type="ECO:0000259" key="7">
    <source>
        <dbReference type="Pfam" id="PF01029"/>
    </source>
</evidence>
<evidence type="ECO:0000256" key="1">
    <source>
        <dbReference type="ARBA" id="ARBA00005952"/>
    </source>
</evidence>
<keyword evidence="2 6" id="KW-0889">Transcription antitermination</keyword>
<keyword evidence="3 6" id="KW-0694">RNA-binding</keyword>
<gene>
    <name evidence="6 8" type="primary">nusB</name>
    <name evidence="8" type="ORF">PROH_09425</name>
</gene>
<keyword evidence="9" id="KW-1185">Reference proteome</keyword>
<dbReference type="AlphaFoldDB" id="A0A0M2PY34"/>
<dbReference type="PANTHER" id="PTHR11078">
    <property type="entry name" value="N UTILIZATION SUBSTANCE PROTEIN B-RELATED"/>
    <property type="match status" value="1"/>
</dbReference>
<comment type="caution">
    <text evidence="8">The sequence shown here is derived from an EMBL/GenBank/DDBJ whole genome shotgun (WGS) entry which is preliminary data.</text>
</comment>
<dbReference type="OrthoDB" id="3528057at2"/>
<proteinExistence type="inferred from homology"/>
<protein>
    <recommendedName>
        <fullName evidence="6">Transcription antitermination protein NusB</fullName>
    </recommendedName>
    <alternativeName>
        <fullName evidence="6">Antitermination factor NusB</fullName>
    </alternativeName>
</protein>
<evidence type="ECO:0000256" key="4">
    <source>
        <dbReference type="ARBA" id="ARBA00023015"/>
    </source>
</evidence>
<keyword evidence="5 6" id="KW-0804">Transcription</keyword>
<comment type="function">
    <text evidence="6">Involved in transcription antitermination. Required for transcription of ribosomal RNA (rRNA) genes. Binds specifically to the boxA antiterminator sequence of the ribosomal RNA (rrn) operons.</text>
</comment>
<dbReference type="InterPro" id="IPR035926">
    <property type="entry name" value="NusB-like_sf"/>
</dbReference>
<evidence type="ECO:0000313" key="8">
    <source>
        <dbReference type="EMBL" id="KKI99992.1"/>
    </source>
</evidence>
<comment type="similarity">
    <text evidence="1 6">Belongs to the NusB family.</text>
</comment>
<reference evidence="8" key="1">
    <citation type="submission" date="2012-04" db="EMBL/GenBank/DDBJ databases">
        <authorList>
            <person name="Borisov I.G."/>
            <person name="Ivanikova N.V."/>
            <person name="Pinevich A.V."/>
        </authorList>
    </citation>
    <scope>NUCLEOTIDE SEQUENCE [LARGE SCALE GENOMIC DNA]</scope>
    <source>
        <strain evidence="8">CALU 1027</strain>
    </source>
</reference>